<keyword evidence="1" id="KW-0732">Signal</keyword>
<organism evidence="2 3">
    <name type="scientific">Clostridium cibarium</name>
    <dbReference type="NCBI Taxonomy" id="2762247"/>
    <lineage>
        <taxon>Bacteria</taxon>
        <taxon>Bacillati</taxon>
        <taxon>Bacillota</taxon>
        <taxon>Clostridia</taxon>
        <taxon>Eubacteriales</taxon>
        <taxon>Clostridiaceae</taxon>
        <taxon>Clostridium</taxon>
    </lineage>
</organism>
<evidence type="ECO:0000313" key="3">
    <source>
        <dbReference type="Proteomes" id="UP000627781"/>
    </source>
</evidence>
<keyword evidence="3" id="KW-1185">Reference proteome</keyword>
<comment type="caution">
    <text evidence="2">The sequence shown here is derived from an EMBL/GenBank/DDBJ whole genome shotgun (WGS) entry which is preliminary data.</text>
</comment>
<dbReference type="PROSITE" id="PS51257">
    <property type="entry name" value="PROKAR_LIPOPROTEIN"/>
    <property type="match status" value="1"/>
</dbReference>
<feature type="chain" id="PRO_5046665027" description="DUF5105 domain-containing protein" evidence="1">
    <location>
        <begin position="19"/>
        <end position="184"/>
    </location>
</feature>
<dbReference type="RefSeq" id="WP_143318425.1">
    <property type="nucleotide sequence ID" value="NZ_JACSRA010000006.1"/>
</dbReference>
<feature type="signal peptide" evidence="1">
    <location>
        <begin position="1"/>
        <end position="18"/>
    </location>
</feature>
<evidence type="ECO:0008006" key="4">
    <source>
        <dbReference type="Google" id="ProtNLM"/>
    </source>
</evidence>
<gene>
    <name evidence="2" type="ORF">H9661_05015</name>
</gene>
<reference evidence="2 3" key="1">
    <citation type="submission" date="2020-08" db="EMBL/GenBank/DDBJ databases">
        <title>A Genomic Blueprint of the Chicken Gut Microbiome.</title>
        <authorList>
            <person name="Gilroy R."/>
            <person name="Ravi A."/>
            <person name="Getino M."/>
            <person name="Pursley I."/>
            <person name="Horton D.L."/>
            <person name="Alikhan N.-F."/>
            <person name="Baker D."/>
            <person name="Gharbi K."/>
            <person name="Hall N."/>
            <person name="Watson M."/>
            <person name="Adriaenssens E.M."/>
            <person name="Foster-Nyarko E."/>
            <person name="Jarju S."/>
            <person name="Secka A."/>
            <person name="Antonio M."/>
            <person name="Oren A."/>
            <person name="Chaudhuri R."/>
            <person name="La Ragione R.M."/>
            <person name="Hildebrand F."/>
            <person name="Pallen M.J."/>
        </authorList>
    </citation>
    <scope>NUCLEOTIDE SEQUENCE [LARGE SCALE GENOMIC DNA]</scope>
    <source>
        <strain evidence="2 3">Sa3CVN1</strain>
    </source>
</reference>
<proteinExistence type="predicted"/>
<protein>
    <recommendedName>
        <fullName evidence="4">DUF5105 domain-containing protein</fullName>
    </recommendedName>
</protein>
<dbReference type="Proteomes" id="UP000627781">
    <property type="component" value="Unassembled WGS sequence"/>
</dbReference>
<name>A0ABR8PRB3_9CLOT</name>
<evidence type="ECO:0000256" key="1">
    <source>
        <dbReference type="SAM" id="SignalP"/>
    </source>
</evidence>
<evidence type="ECO:0000313" key="2">
    <source>
        <dbReference type="EMBL" id="MBD7910716.1"/>
    </source>
</evidence>
<accession>A0ABR8PRB3</accession>
<sequence length="184" mass="20329">MKKTLSLLLAFSIFLLCGCGKIDKPTSVVNDYFNNIKSATNSELSKEIVPLIADSSNDSLTKETTDILSDALSKLEVETTDESIDSNSATVSVSVKGISLSSSMKYLLDKIESTPELRSLNKADLKNRITEILIEGIKNSEPEDRKGTLNLSKENNKWILNTSDDDFNKVIWGVTESQLNLLKH</sequence>
<dbReference type="EMBL" id="JACSRA010000006">
    <property type="protein sequence ID" value="MBD7910716.1"/>
    <property type="molecule type" value="Genomic_DNA"/>
</dbReference>